<dbReference type="EMBL" id="DYUC01000083">
    <property type="protein sequence ID" value="HJG87027.1"/>
    <property type="molecule type" value="Genomic_DNA"/>
</dbReference>
<evidence type="ECO:0000313" key="3">
    <source>
        <dbReference type="Proteomes" id="UP000760668"/>
    </source>
</evidence>
<gene>
    <name evidence="2" type="ORF">K8V01_08410</name>
</gene>
<dbReference type="RefSeq" id="WP_295369091.1">
    <property type="nucleotide sequence ID" value="NZ_DYUC01000083.1"/>
</dbReference>
<dbReference type="PANTHER" id="PTHR47739:SF1">
    <property type="entry name" value="TRNA1(VAL) (ADENINE(37)-N6)-METHYLTRANSFERASE"/>
    <property type="match status" value="1"/>
</dbReference>
<dbReference type="SUPFAM" id="SSF53335">
    <property type="entry name" value="S-adenosyl-L-methionine-dependent methyltransferases"/>
    <property type="match status" value="1"/>
</dbReference>
<accession>A0A921MML4</accession>
<dbReference type="InterPro" id="IPR007848">
    <property type="entry name" value="Small_mtfrase_dom"/>
</dbReference>
<protein>
    <submittedName>
        <fullName evidence="2">Methyltransferase</fullName>
    </submittedName>
</protein>
<organism evidence="2 3">
    <name type="scientific">Pseudoflavonifractor capillosus</name>
    <dbReference type="NCBI Taxonomy" id="106588"/>
    <lineage>
        <taxon>Bacteria</taxon>
        <taxon>Bacillati</taxon>
        <taxon>Bacillota</taxon>
        <taxon>Clostridia</taxon>
        <taxon>Eubacteriales</taxon>
        <taxon>Oscillospiraceae</taxon>
        <taxon>Pseudoflavonifractor</taxon>
    </lineage>
</organism>
<dbReference type="Pfam" id="PF05175">
    <property type="entry name" value="MTS"/>
    <property type="match status" value="1"/>
</dbReference>
<dbReference type="InterPro" id="IPR029063">
    <property type="entry name" value="SAM-dependent_MTases_sf"/>
</dbReference>
<comment type="caution">
    <text evidence="2">The sequence shown here is derived from an EMBL/GenBank/DDBJ whole genome shotgun (WGS) entry which is preliminary data.</text>
</comment>
<dbReference type="InterPro" id="IPR002052">
    <property type="entry name" value="DNA_methylase_N6_adenine_CS"/>
</dbReference>
<dbReference type="GO" id="GO:0008170">
    <property type="term" value="F:N-methyltransferase activity"/>
    <property type="evidence" value="ECO:0007669"/>
    <property type="project" value="UniProtKB-ARBA"/>
</dbReference>
<dbReference type="GO" id="GO:0008757">
    <property type="term" value="F:S-adenosylmethionine-dependent methyltransferase activity"/>
    <property type="evidence" value="ECO:0007669"/>
    <property type="project" value="UniProtKB-ARBA"/>
</dbReference>
<feature type="domain" description="Methyltransferase small" evidence="1">
    <location>
        <begin position="26"/>
        <end position="157"/>
    </location>
</feature>
<evidence type="ECO:0000259" key="1">
    <source>
        <dbReference type="Pfam" id="PF05175"/>
    </source>
</evidence>
<name>A0A921MML4_9FIRM</name>
<sequence length="215" mass="22779">MAPAEQLGPFSYRWEEGCFPLGQDSLLLGAFATVKPGWRVCDLGCGAGALLLLLLGRVSTLTVCGVEISPVAAAAARRNLARNGLPGEIITGDLKDPASLPTAGQWDLAVSNPPWFPEGSGRSGGAERMEEQCTLEQLCAAAARCLKNGGRFALVHRPDRLTDLLCALRAAGLEPKRMQLVQHRADKPPSAVLLEAVRQGRPGLEVLPVRTGPVN</sequence>
<evidence type="ECO:0000313" key="2">
    <source>
        <dbReference type="EMBL" id="HJG87027.1"/>
    </source>
</evidence>
<keyword evidence="2" id="KW-0808">Transferase</keyword>
<dbReference type="Gene3D" id="3.40.50.150">
    <property type="entry name" value="Vaccinia Virus protein VP39"/>
    <property type="match status" value="1"/>
</dbReference>
<dbReference type="PANTHER" id="PTHR47739">
    <property type="entry name" value="TRNA1(VAL) (ADENINE(37)-N6)-METHYLTRANSFERASE"/>
    <property type="match status" value="1"/>
</dbReference>
<dbReference type="GO" id="GO:0032259">
    <property type="term" value="P:methylation"/>
    <property type="evidence" value="ECO:0007669"/>
    <property type="project" value="UniProtKB-KW"/>
</dbReference>
<proteinExistence type="predicted"/>
<dbReference type="Proteomes" id="UP000760668">
    <property type="component" value="Unassembled WGS sequence"/>
</dbReference>
<dbReference type="GO" id="GO:0003676">
    <property type="term" value="F:nucleic acid binding"/>
    <property type="evidence" value="ECO:0007669"/>
    <property type="project" value="InterPro"/>
</dbReference>
<dbReference type="InterPro" id="IPR050210">
    <property type="entry name" value="tRNA_Adenine-N(6)_MTase"/>
</dbReference>
<reference evidence="2" key="2">
    <citation type="submission" date="2021-09" db="EMBL/GenBank/DDBJ databases">
        <authorList>
            <person name="Gilroy R."/>
        </authorList>
    </citation>
    <scope>NUCLEOTIDE SEQUENCE</scope>
    <source>
        <strain evidence="2">CHK179-5677</strain>
    </source>
</reference>
<dbReference type="PROSITE" id="PS00092">
    <property type="entry name" value="N6_MTASE"/>
    <property type="match status" value="1"/>
</dbReference>
<keyword evidence="2" id="KW-0489">Methyltransferase</keyword>
<dbReference type="AlphaFoldDB" id="A0A921MML4"/>
<reference evidence="2" key="1">
    <citation type="journal article" date="2021" name="PeerJ">
        <title>Extensive microbial diversity within the chicken gut microbiome revealed by metagenomics and culture.</title>
        <authorList>
            <person name="Gilroy R."/>
            <person name="Ravi A."/>
            <person name="Getino M."/>
            <person name="Pursley I."/>
            <person name="Horton D.L."/>
            <person name="Alikhan N.F."/>
            <person name="Baker D."/>
            <person name="Gharbi K."/>
            <person name="Hall N."/>
            <person name="Watson M."/>
            <person name="Adriaenssens E.M."/>
            <person name="Foster-Nyarko E."/>
            <person name="Jarju S."/>
            <person name="Secka A."/>
            <person name="Antonio M."/>
            <person name="Oren A."/>
            <person name="Chaudhuri R.R."/>
            <person name="La Ragione R."/>
            <person name="Hildebrand F."/>
            <person name="Pallen M.J."/>
        </authorList>
    </citation>
    <scope>NUCLEOTIDE SEQUENCE</scope>
    <source>
        <strain evidence="2">CHK179-5677</strain>
    </source>
</reference>